<dbReference type="PANTHER" id="PTHR31900">
    <property type="entry name" value="F-BOX/RNI SUPERFAMILY PROTEIN-RELATED"/>
    <property type="match status" value="1"/>
</dbReference>
<dbReference type="Gramene" id="PRQ34438">
    <property type="protein sequence ID" value="PRQ34438"/>
    <property type="gene ID" value="RchiOBHm_Chr5g0068981"/>
</dbReference>
<dbReference type="Gene3D" id="3.80.10.10">
    <property type="entry name" value="Ribonuclease Inhibitor"/>
    <property type="match status" value="1"/>
</dbReference>
<dbReference type="InterPro" id="IPR032675">
    <property type="entry name" value="LRR_dom_sf"/>
</dbReference>
<dbReference type="SUPFAM" id="SSF81383">
    <property type="entry name" value="F-box domain"/>
    <property type="match status" value="1"/>
</dbReference>
<evidence type="ECO:0000313" key="4">
    <source>
        <dbReference type="EMBL" id="PRQ34438.1"/>
    </source>
</evidence>
<dbReference type="AlphaFoldDB" id="A0A2P6QJT9"/>
<dbReference type="OrthoDB" id="1152525at2759"/>
<dbReference type="Proteomes" id="UP000238479">
    <property type="component" value="Chromosome 5"/>
</dbReference>
<sequence>MEPKCELGAMTSSHVLGTSSESIIIDRFSDLPDEIAHHILSFHSVILMNLIRVGAVSKRCRQLYLSLPSLIIVSGHVSNCTMSRVRLMNYWDRYLFHRGDNKIECFGICWSFDATVNAEISDEFFRITTWIQNAVRCNVKVLHLDFTQNNLNIVVLPSCIFHCHSLTELYVNLSGGDIQSPSLSFSSNLQHLELKDAMVEDDRFFKWISSSCKCIKELRLENVSGIKDITIESSSLEIFIYLFPFNNYELWDLNISGEKLEEIIILWHFDSNDDSRRGLIPRIRSLNILAPKLKKITWGGNFLDHQHLGNLMCLEEAKIFLFPDLDDFKNPFEVLCSIRVAKALVLNEETTKAFFMESSMPLPLDNIHDLTLHVRSVNDEFVPAMVSLFRGITTLNTLCITSVTYKQAIEEAFNEIEEEDYNYEEEDNGTEQENSETTEEDGATEEGDSAPKFDVEYWKSQNLNFTCELKEVKLEIVEGNDNELDLARYILKHAQKLKKMVILHSPQHPDILEMVRKSKMISTATVVLQEVIL</sequence>
<name>A0A2P6QJT9_ROSCH</name>
<dbReference type="CDD" id="cd09917">
    <property type="entry name" value="F-box_SF"/>
    <property type="match status" value="1"/>
</dbReference>
<gene>
    <name evidence="4" type="ORF">RchiOBHm_Chr5g0068981</name>
</gene>
<reference evidence="4 5" key="1">
    <citation type="journal article" date="2018" name="Nat. Genet.">
        <title>The Rosa genome provides new insights in the design of modern roses.</title>
        <authorList>
            <person name="Bendahmane M."/>
        </authorList>
    </citation>
    <scope>NUCLEOTIDE SEQUENCE [LARGE SCALE GENOMIC DNA]</scope>
    <source>
        <strain evidence="5">cv. Old Blush</strain>
    </source>
</reference>
<keyword evidence="5" id="KW-1185">Reference proteome</keyword>
<comment type="caution">
    <text evidence="4">The sequence shown here is derived from an EMBL/GenBank/DDBJ whole genome shotgun (WGS) entry which is preliminary data.</text>
</comment>
<dbReference type="InterPro" id="IPR036047">
    <property type="entry name" value="F-box-like_dom_sf"/>
</dbReference>
<dbReference type="InterPro" id="IPR055411">
    <property type="entry name" value="LRR_FXL15/At3g58940/PEG3-like"/>
</dbReference>
<dbReference type="SUPFAM" id="SSF52047">
    <property type="entry name" value="RNI-like"/>
    <property type="match status" value="1"/>
</dbReference>
<protein>
    <submittedName>
        <fullName evidence="4">Putative F-box domain, FBD domain, leucine-rich repeat domain, L domain-containing protein</fullName>
    </submittedName>
</protein>
<dbReference type="InterPro" id="IPR006566">
    <property type="entry name" value="FBD"/>
</dbReference>
<feature type="region of interest" description="Disordered" evidence="1">
    <location>
        <begin position="420"/>
        <end position="451"/>
    </location>
</feature>
<evidence type="ECO:0000259" key="3">
    <source>
        <dbReference type="Pfam" id="PF24758"/>
    </source>
</evidence>
<dbReference type="Pfam" id="PF24758">
    <property type="entry name" value="LRR_At5g56370"/>
    <property type="match status" value="1"/>
</dbReference>
<organism evidence="4 5">
    <name type="scientific">Rosa chinensis</name>
    <name type="common">China rose</name>
    <dbReference type="NCBI Taxonomy" id="74649"/>
    <lineage>
        <taxon>Eukaryota</taxon>
        <taxon>Viridiplantae</taxon>
        <taxon>Streptophyta</taxon>
        <taxon>Embryophyta</taxon>
        <taxon>Tracheophyta</taxon>
        <taxon>Spermatophyta</taxon>
        <taxon>Magnoliopsida</taxon>
        <taxon>eudicotyledons</taxon>
        <taxon>Gunneridae</taxon>
        <taxon>Pentapetalae</taxon>
        <taxon>rosids</taxon>
        <taxon>fabids</taxon>
        <taxon>Rosales</taxon>
        <taxon>Rosaceae</taxon>
        <taxon>Rosoideae</taxon>
        <taxon>Rosoideae incertae sedis</taxon>
        <taxon>Rosa</taxon>
    </lineage>
</organism>
<feature type="compositionally biased region" description="Acidic residues" evidence="1">
    <location>
        <begin position="420"/>
        <end position="448"/>
    </location>
</feature>
<feature type="domain" description="FBD" evidence="2">
    <location>
        <begin position="469"/>
        <end position="502"/>
    </location>
</feature>
<evidence type="ECO:0000313" key="5">
    <source>
        <dbReference type="Proteomes" id="UP000238479"/>
    </source>
</evidence>
<dbReference type="PANTHER" id="PTHR31900:SF27">
    <property type="entry name" value="FBD DOMAIN-CONTAINING PROTEIN"/>
    <property type="match status" value="1"/>
</dbReference>
<evidence type="ECO:0000256" key="1">
    <source>
        <dbReference type="SAM" id="MobiDB-lite"/>
    </source>
</evidence>
<feature type="domain" description="F-box/LRR-repeat protein 15/At3g58940/PEG3-like LRR" evidence="3">
    <location>
        <begin position="128"/>
        <end position="302"/>
    </location>
</feature>
<proteinExistence type="predicted"/>
<dbReference type="Pfam" id="PF08387">
    <property type="entry name" value="FBD"/>
    <property type="match status" value="1"/>
</dbReference>
<evidence type="ECO:0000259" key="2">
    <source>
        <dbReference type="Pfam" id="PF08387"/>
    </source>
</evidence>
<accession>A0A2P6QJT9</accession>
<dbReference type="EMBL" id="PDCK01000043">
    <property type="protein sequence ID" value="PRQ34438.1"/>
    <property type="molecule type" value="Genomic_DNA"/>
</dbReference>
<dbReference type="InterPro" id="IPR050232">
    <property type="entry name" value="FBL13/AtMIF1-like"/>
</dbReference>